<evidence type="ECO:0000256" key="4">
    <source>
        <dbReference type="ARBA" id="ARBA00022475"/>
    </source>
</evidence>
<dbReference type="InterPro" id="IPR039672">
    <property type="entry name" value="MFS_2"/>
</dbReference>
<keyword evidence="5 8" id="KW-0812">Transmembrane</keyword>
<feature type="transmembrane region" description="Helical" evidence="8">
    <location>
        <begin position="167"/>
        <end position="190"/>
    </location>
</feature>
<comment type="similarity">
    <text evidence="2">Belongs to the sodium:galactoside symporter (TC 2.A.2) family.</text>
</comment>
<keyword evidence="4" id="KW-1003">Cell membrane</keyword>
<organism evidence="9 10">
    <name type="scientific">Termitidicoccus mucosus</name>
    <dbReference type="NCBI Taxonomy" id="1184151"/>
    <lineage>
        <taxon>Bacteria</taxon>
        <taxon>Pseudomonadati</taxon>
        <taxon>Verrucomicrobiota</taxon>
        <taxon>Opitutia</taxon>
        <taxon>Opitutales</taxon>
        <taxon>Opitutaceae</taxon>
        <taxon>Termitidicoccus</taxon>
    </lineage>
</organism>
<feature type="transmembrane region" description="Helical" evidence="8">
    <location>
        <begin position="330"/>
        <end position="350"/>
    </location>
</feature>
<dbReference type="GO" id="GO:0006814">
    <property type="term" value="P:sodium ion transport"/>
    <property type="evidence" value="ECO:0007669"/>
    <property type="project" value="InterPro"/>
</dbReference>
<dbReference type="PROSITE" id="PS00872">
    <property type="entry name" value="NA_GALACTOSIDE_SYMP"/>
    <property type="match status" value="1"/>
</dbReference>
<dbReference type="InterPro" id="IPR018043">
    <property type="entry name" value="Na/Gal_symport_CS"/>
</dbReference>
<feature type="transmembrane region" description="Helical" evidence="8">
    <location>
        <begin position="54"/>
        <end position="73"/>
    </location>
</feature>
<dbReference type="AlphaFoldDB" id="A0A178IKR6"/>
<dbReference type="PANTHER" id="PTHR11328:SF24">
    <property type="entry name" value="MAJOR FACILITATOR SUPERFAMILY (MFS) PROFILE DOMAIN-CONTAINING PROTEIN"/>
    <property type="match status" value="1"/>
</dbReference>
<dbReference type="PANTHER" id="PTHR11328">
    <property type="entry name" value="MAJOR FACILITATOR SUPERFAMILY DOMAIN-CONTAINING PROTEIN"/>
    <property type="match status" value="1"/>
</dbReference>
<keyword evidence="3" id="KW-0813">Transport</keyword>
<dbReference type="GO" id="GO:0015293">
    <property type="term" value="F:symporter activity"/>
    <property type="evidence" value="ECO:0007669"/>
    <property type="project" value="InterPro"/>
</dbReference>
<dbReference type="Pfam" id="PF13347">
    <property type="entry name" value="MFS_2"/>
    <property type="match status" value="1"/>
</dbReference>
<feature type="transmembrane region" description="Helical" evidence="8">
    <location>
        <begin position="443"/>
        <end position="462"/>
    </location>
</feature>
<keyword evidence="7 8" id="KW-0472">Membrane</keyword>
<keyword evidence="10" id="KW-1185">Reference proteome</keyword>
<reference evidence="9 10" key="1">
    <citation type="submission" date="2016-01" db="EMBL/GenBank/DDBJ databases">
        <title>High potential of lignocellulose degradation of a new Verrucomicrobia species.</title>
        <authorList>
            <person name="Wang Y."/>
            <person name="Shi Y."/>
            <person name="Qiu Z."/>
            <person name="Liu S."/>
            <person name="Yang H."/>
        </authorList>
    </citation>
    <scope>NUCLEOTIDE SEQUENCE [LARGE SCALE GENOMIC DNA]</scope>
    <source>
        <strain evidence="9 10">TSB47</strain>
    </source>
</reference>
<feature type="transmembrane region" description="Helical" evidence="8">
    <location>
        <begin position="402"/>
        <end position="423"/>
    </location>
</feature>
<evidence type="ECO:0000313" key="10">
    <source>
        <dbReference type="Proteomes" id="UP000078486"/>
    </source>
</evidence>
<evidence type="ECO:0000256" key="7">
    <source>
        <dbReference type="ARBA" id="ARBA00023136"/>
    </source>
</evidence>
<accession>A0A178IKR6</accession>
<evidence type="ECO:0000256" key="6">
    <source>
        <dbReference type="ARBA" id="ARBA00022989"/>
    </source>
</evidence>
<comment type="caution">
    <text evidence="9">The sequence shown here is derived from an EMBL/GenBank/DDBJ whole genome shotgun (WGS) entry which is preliminary data.</text>
</comment>
<feature type="transmembrane region" description="Helical" evidence="8">
    <location>
        <begin position="210"/>
        <end position="230"/>
    </location>
</feature>
<feature type="transmembrane region" description="Helical" evidence="8">
    <location>
        <begin position="125"/>
        <end position="146"/>
    </location>
</feature>
<dbReference type="GO" id="GO:0005886">
    <property type="term" value="C:plasma membrane"/>
    <property type="evidence" value="ECO:0007669"/>
    <property type="project" value="UniProtKB-SubCell"/>
</dbReference>
<evidence type="ECO:0000256" key="5">
    <source>
        <dbReference type="ARBA" id="ARBA00022692"/>
    </source>
</evidence>
<name>A0A178IKR6_9BACT</name>
<feature type="transmembrane region" description="Helical" evidence="8">
    <location>
        <begin position="101"/>
        <end position="119"/>
    </location>
</feature>
<dbReference type="GO" id="GO:0008643">
    <property type="term" value="P:carbohydrate transport"/>
    <property type="evidence" value="ECO:0007669"/>
    <property type="project" value="InterPro"/>
</dbReference>
<dbReference type="Gene3D" id="1.20.1250.20">
    <property type="entry name" value="MFS general substrate transporter like domains"/>
    <property type="match status" value="2"/>
</dbReference>
<feature type="transmembrane region" description="Helical" evidence="8">
    <location>
        <begin position="260"/>
        <end position="280"/>
    </location>
</feature>
<dbReference type="InterPro" id="IPR036259">
    <property type="entry name" value="MFS_trans_sf"/>
</dbReference>
<gene>
    <name evidence="9" type="ORF">AW736_07825</name>
</gene>
<evidence type="ECO:0000256" key="1">
    <source>
        <dbReference type="ARBA" id="ARBA00004651"/>
    </source>
</evidence>
<dbReference type="OrthoDB" id="181905at2"/>
<dbReference type="SUPFAM" id="SSF103473">
    <property type="entry name" value="MFS general substrate transporter"/>
    <property type="match status" value="1"/>
</dbReference>
<proteinExistence type="inferred from homology"/>
<feature type="transmembrane region" description="Helical" evidence="8">
    <location>
        <begin position="356"/>
        <end position="376"/>
    </location>
</feature>
<protein>
    <submittedName>
        <fullName evidence="9">Sodium:melibiose symporter</fullName>
    </submittedName>
</protein>
<evidence type="ECO:0000256" key="3">
    <source>
        <dbReference type="ARBA" id="ARBA00022448"/>
    </source>
</evidence>
<dbReference type="Proteomes" id="UP000078486">
    <property type="component" value="Unassembled WGS sequence"/>
</dbReference>
<evidence type="ECO:0000313" key="9">
    <source>
        <dbReference type="EMBL" id="OAM90472.1"/>
    </source>
</evidence>
<dbReference type="EMBL" id="LRRQ01000057">
    <property type="protein sequence ID" value="OAM90472.1"/>
    <property type="molecule type" value="Genomic_DNA"/>
</dbReference>
<dbReference type="RefSeq" id="WP_068769612.1">
    <property type="nucleotide sequence ID" value="NZ_CP109796.1"/>
</dbReference>
<evidence type="ECO:0000256" key="8">
    <source>
        <dbReference type="SAM" id="Phobius"/>
    </source>
</evidence>
<dbReference type="STRING" id="1184151.AW736_07825"/>
<feature type="transmembrane region" description="Helical" evidence="8">
    <location>
        <begin position="300"/>
        <end position="323"/>
    </location>
</feature>
<sequence length="485" mass="53687">MSHTDNPPPSPSVQAPRVSAEDKIPLLQKIMFSAGMNTEYVATGLMTSVLWMPYFNIGMGISPMLLGVVLMILRAWDAISDPIVGNISDNARTRWGRRRPFMVVGAVLTAVMYPLFWHMPGGLGALAQGAYLVGVGMLFFTSFTFWAMPYYGLQLELTPNYDERTRLASWMALFSKISSLAGGWVLALATSSLFTNPETGKGDILIGMRTISWVIAGAILVFGLLPPLFVKERYYNARAAKQPGQPIWQSVKDSARNRPLWLLIGISFLLVFGTMSVATLQQYLNIYYVFDGDLSAASVIAGWRMTAVIVTGVLSIPVGAWLSERFDKKAMVIAVLCTGIIGVQLNYIFMRPDMPYLQLIPAVLESGAYSGMWLFLPSMKADTADYDELHTSRRREGSINSFYSWFIKLSLTCAMGVGGFILHISGFDAKIGSQPPEVISRMFGLYLTLPVVIWGLAIVCAWKYPLNRKVMAEIRGTLESRRGKL</sequence>
<keyword evidence="6 8" id="KW-1133">Transmembrane helix</keyword>
<evidence type="ECO:0000256" key="2">
    <source>
        <dbReference type="ARBA" id="ARBA00009617"/>
    </source>
</evidence>
<comment type="subcellular location">
    <subcellularLocation>
        <location evidence="1">Cell membrane</location>
        <topology evidence="1">Multi-pass membrane protein</topology>
    </subcellularLocation>
</comment>